<feature type="domain" description="Zn(2)-C6 fungal-type" evidence="5">
    <location>
        <begin position="714"/>
        <end position="745"/>
    </location>
</feature>
<name>A0AAD5V3W9_9APHY</name>
<dbReference type="SMART" id="SM00320">
    <property type="entry name" value="WD40"/>
    <property type="match status" value="8"/>
</dbReference>
<dbReference type="EMBL" id="JANAWD010000146">
    <property type="protein sequence ID" value="KAJ3485649.1"/>
    <property type="molecule type" value="Genomic_DNA"/>
</dbReference>
<dbReference type="SMART" id="SM00066">
    <property type="entry name" value="GAL4"/>
    <property type="match status" value="1"/>
</dbReference>
<accession>A0AAD5V3W9</accession>
<dbReference type="CDD" id="cd12148">
    <property type="entry name" value="fungal_TF_MHR"/>
    <property type="match status" value="1"/>
</dbReference>
<sequence length="1225" mass="134334">MWVPEPIESDGPVEIGDVGFIETKTGNFKRLFNMLAEGGGVRPDHGVPDDFEALPNDPTLILRIPGYLAPGPYKSSSVESVDVEGRVQGSVGPTQEAAAVRFTCTRATGALLYLNDQGDRVLCRDNKVWPKYIVANYLSWQRFLERIPLIIRIEELVIVCGFIKTSSWDAFAWTESTKTRSIELTMEAPGYVGVGGAISTTARHSMGPQHRWWPLQRSSELDETARVAVSDSHLSQSSTPHGCVKDQTVFLSYSRIKRRGFLKPQLKAAAGYHSLPPPPPDSACGEAVYVDLESDVEGIEWEDPLDQAFMYLFDNSEAEFACVCDDDIKLLFQGQSSSKNLYDRLVELAPRIELICENAVTFSIDAMIAPGAGVGKILRSPSAVAVSRYGKLVAVGCKDDVIRLWSADHEGPVIELQGHTQTVLCITFSPDSKILASGSSDGNVLFWDIESGKIDRQFPAHSNDVWCLAFSPDGRKLVTASTDMSLKFWMVQDLMQSLVEPYAQLLDQDSIARSVVFTPDSSKVISCADQVGYIWDVDTGTLDKVMQGHDGAILALTVSHRGHCAATGSEDHTARVWSIETGDELVTIRQHTAAISSVQFSPDDAFVVAGSHDSTISIHHASTGECYHILTGNSSIVHVVAYSPDGNLIVSGSANGTVKLWNARSGEQIAHMQDHPNKINSISFSPDCNHLLSTSNDGTVRVSSWKPPLERGKACLRCRSRKMRCDGVRPMCGPCARAREVECEYTDGGESPSQVLQRRADDLQAQIHTLEGQSNQPITVHNPYNQQGGSSSDRHGGLKQAEAQISASLLQGFLSQAKNCGFFLNTGRFVERLNPRVSGSAPLPPALSFAAQVVGTLFIEDARLRSRGDQIASRATQYLASTQADPSNVILLLQAEVLLAFYHFFQNQSVQGQIRMTAATSMTLAWGIHTSQIQRGSAAAGGLSRYCLPPPIDPIEAGERIQRLESRFPEDEVCVPWPLNMSDYEQSDVPHFAAGATGMMTVKTFLEGQGVRESDRSVLSLLAKASILFQKSADLVKNWMPNAAGFQQSFFTLDRQIDEFKRTLPSIPTTNATHQRDDSPTDLILQTRSLLLVHTLVQCATLQLYLPRQERDLSRSRAFNAASTASGLLQRVDMRNLGYVDPFMGVLWSNITDALMRWLMGLQRARPASSAGSSSPQRAPPHPFEGNITSCLDCLSNAIGTLVPKNPWIESEYRKLQQFRRGPPT</sequence>
<dbReference type="InterPro" id="IPR036864">
    <property type="entry name" value="Zn2-C6_fun-type_DNA-bd_sf"/>
</dbReference>
<feature type="repeat" description="WD" evidence="3">
    <location>
        <begin position="588"/>
        <end position="629"/>
    </location>
</feature>
<dbReference type="InterPro" id="IPR001680">
    <property type="entry name" value="WD40_rpt"/>
</dbReference>
<dbReference type="CDD" id="cd00200">
    <property type="entry name" value="WD40"/>
    <property type="match status" value="1"/>
</dbReference>
<gene>
    <name evidence="6" type="ORF">NLI96_g4802</name>
</gene>
<dbReference type="SUPFAM" id="SSF57701">
    <property type="entry name" value="Zn2/Cys6 DNA-binding domain"/>
    <property type="match status" value="1"/>
</dbReference>
<dbReference type="AlphaFoldDB" id="A0AAD5V3W9"/>
<dbReference type="PANTHER" id="PTHR44129">
    <property type="entry name" value="WD REPEAT-CONTAINING PROTEIN POP1"/>
    <property type="match status" value="1"/>
</dbReference>
<evidence type="ECO:0000256" key="2">
    <source>
        <dbReference type="ARBA" id="ARBA00022737"/>
    </source>
</evidence>
<proteinExistence type="predicted"/>
<feature type="repeat" description="WD" evidence="3">
    <location>
        <begin position="672"/>
        <end position="702"/>
    </location>
</feature>
<comment type="caution">
    <text evidence="6">The sequence shown here is derived from an EMBL/GenBank/DDBJ whole genome shotgun (WGS) entry which is preliminary data.</text>
</comment>
<dbReference type="GO" id="GO:0000981">
    <property type="term" value="F:DNA-binding transcription factor activity, RNA polymerase II-specific"/>
    <property type="evidence" value="ECO:0007669"/>
    <property type="project" value="InterPro"/>
</dbReference>
<keyword evidence="2" id="KW-0677">Repeat</keyword>
<dbReference type="Gene3D" id="2.130.10.10">
    <property type="entry name" value="YVTN repeat-like/Quinoprotein amine dehydrogenase"/>
    <property type="match status" value="3"/>
</dbReference>
<feature type="region of interest" description="Disordered" evidence="4">
    <location>
        <begin position="770"/>
        <end position="798"/>
    </location>
</feature>
<dbReference type="Gene3D" id="4.10.240.10">
    <property type="entry name" value="Zn(2)-C6 fungal-type DNA-binding domain"/>
    <property type="match status" value="1"/>
</dbReference>
<evidence type="ECO:0000256" key="1">
    <source>
        <dbReference type="ARBA" id="ARBA00022574"/>
    </source>
</evidence>
<evidence type="ECO:0000259" key="5">
    <source>
        <dbReference type="PROSITE" id="PS50048"/>
    </source>
</evidence>
<organism evidence="6 7">
    <name type="scientific">Meripilus lineatus</name>
    <dbReference type="NCBI Taxonomy" id="2056292"/>
    <lineage>
        <taxon>Eukaryota</taxon>
        <taxon>Fungi</taxon>
        <taxon>Dikarya</taxon>
        <taxon>Basidiomycota</taxon>
        <taxon>Agaricomycotina</taxon>
        <taxon>Agaricomycetes</taxon>
        <taxon>Polyporales</taxon>
        <taxon>Meripilaceae</taxon>
        <taxon>Meripilus</taxon>
    </lineage>
</organism>
<protein>
    <recommendedName>
        <fullName evidence="5">Zn(2)-C6 fungal-type domain-containing protein</fullName>
    </recommendedName>
</protein>
<evidence type="ECO:0000256" key="4">
    <source>
        <dbReference type="SAM" id="MobiDB-lite"/>
    </source>
</evidence>
<keyword evidence="7" id="KW-1185">Reference proteome</keyword>
<dbReference type="Proteomes" id="UP001212997">
    <property type="component" value="Unassembled WGS sequence"/>
</dbReference>
<dbReference type="Pfam" id="PF00172">
    <property type="entry name" value="Zn_clus"/>
    <property type="match status" value="1"/>
</dbReference>
<dbReference type="InterPro" id="IPR015943">
    <property type="entry name" value="WD40/YVTN_repeat-like_dom_sf"/>
</dbReference>
<evidence type="ECO:0000313" key="7">
    <source>
        <dbReference type="Proteomes" id="UP001212997"/>
    </source>
</evidence>
<dbReference type="CDD" id="cd00067">
    <property type="entry name" value="GAL4"/>
    <property type="match status" value="1"/>
</dbReference>
<dbReference type="GO" id="GO:0008270">
    <property type="term" value="F:zinc ion binding"/>
    <property type="evidence" value="ECO:0007669"/>
    <property type="project" value="InterPro"/>
</dbReference>
<dbReference type="SUPFAM" id="SSF50978">
    <property type="entry name" value="WD40 repeat-like"/>
    <property type="match status" value="1"/>
</dbReference>
<dbReference type="Pfam" id="PF00400">
    <property type="entry name" value="WD40"/>
    <property type="match status" value="7"/>
</dbReference>
<dbReference type="InterPro" id="IPR020472">
    <property type="entry name" value="WD40_PAC1"/>
</dbReference>
<dbReference type="PROSITE" id="PS50294">
    <property type="entry name" value="WD_REPEATS_REGION"/>
    <property type="match status" value="6"/>
</dbReference>
<dbReference type="PROSITE" id="PS00678">
    <property type="entry name" value="WD_REPEATS_1"/>
    <property type="match status" value="2"/>
</dbReference>
<dbReference type="PROSITE" id="PS00463">
    <property type="entry name" value="ZN2_CY6_FUNGAL_1"/>
    <property type="match status" value="1"/>
</dbReference>
<reference evidence="6" key="1">
    <citation type="submission" date="2022-07" db="EMBL/GenBank/DDBJ databases">
        <title>Genome Sequence of Physisporinus lineatus.</title>
        <authorList>
            <person name="Buettner E."/>
        </authorList>
    </citation>
    <scope>NUCLEOTIDE SEQUENCE</scope>
    <source>
        <strain evidence="6">VT162</strain>
    </source>
</reference>
<feature type="compositionally biased region" description="Polar residues" evidence="4">
    <location>
        <begin position="771"/>
        <end position="791"/>
    </location>
</feature>
<dbReference type="InterPro" id="IPR036322">
    <property type="entry name" value="WD40_repeat_dom_sf"/>
</dbReference>
<evidence type="ECO:0000256" key="3">
    <source>
        <dbReference type="PROSITE-ProRule" id="PRU00221"/>
    </source>
</evidence>
<dbReference type="InterPro" id="IPR019775">
    <property type="entry name" value="WD40_repeat_CS"/>
</dbReference>
<dbReference type="InterPro" id="IPR050349">
    <property type="entry name" value="WD_LIS1/nudF_dynein_reg"/>
</dbReference>
<keyword evidence="1 3" id="KW-0853">WD repeat</keyword>
<feature type="repeat" description="WD" evidence="3">
    <location>
        <begin position="416"/>
        <end position="457"/>
    </location>
</feature>
<evidence type="ECO:0000313" key="6">
    <source>
        <dbReference type="EMBL" id="KAJ3485649.1"/>
    </source>
</evidence>
<feature type="repeat" description="WD" evidence="3">
    <location>
        <begin position="458"/>
        <end position="489"/>
    </location>
</feature>
<dbReference type="PROSITE" id="PS50082">
    <property type="entry name" value="WD_REPEATS_2"/>
    <property type="match status" value="6"/>
</dbReference>
<feature type="repeat" description="WD" evidence="3">
    <location>
        <begin position="546"/>
        <end position="587"/>
    </location>
</feature>
<dbReference type="PRINTS" id="PR00320">
    <property type="entry name" value="GPROTEINBRPT"/>
</dbReference>
<dbReference type="InterPro" id="IPR001138">
    <property type="entry name" value="Zn2Cys6_DnaBD"/>
</dbReference>
<dbReference type="PROSITE" id="PS50048">
    <property type="entry name" value="ZN2_CY6_FUNGAL_2"/>
    <property type="match status" value="1"/>
</dbReference>
<feature type="repeat" description="WD" evidence="3">
    <location>
        <begin position="630"/>
        <end position="671"/>
    </location>
</feature>